<dbReference type="KEGG" id="mmab:HQ865_01240"/>
<dbReference type="EMBL" id="CP054139">
    <property type="protein sequence ID" value="QKJ28439.1"/>
    <property type="molecule type" value="Genomic_DNA"/>
</dbReference>
<proteinExistence type="predicted"/>
<organism evidence="1 2">
    <name type="scientific">Mucilaginibacter mali</name>
    <dbReference type="NCBI Taxonomy" id="2740462"/>
    <lineage>
        <taxon>Bacteria</taxon>
        <taxon>Pseudomonadati</taxon>
        <taxon>Bacteroidota</taxon>
        <taxon>Sphingobacteriia</taxon>
        <taxon>Sphingobacteriales</taxon>
        <taxon>Sphingobacteriaceae</taxon>
        <taxon>Mucilaginibacter</taxon>
    </lineage>
</organism>
<name>A0A7D4UBS0_9SPHI</name>
<reference evidence="1 2" key="1">
    <citation type="submission" date="2020-05" db="EMBL/GenBank/DDBJ databases">
        <title>Mucilaginibacter mali sp. nov.</title>
        <authorList>
            <person name="Kim H.S."/>
            <person name="Lee K.C."/>
            <person name="Suh M.K."/>
            <person name="Kim J.-S."/>
            <person name="Han K.-I."/>
            <person name="Eom M.K."/>
            <person name="Shin Y.K."/>
            <person name="Lee J.-S."/>
        </authorList>
    </citation>
    <scope>NUCLEOTIDE SEQUENCE [LARGE SCALE GENOMIC DNA]</scope>
    <source>
        <strain evidence="1 2">G2-14</strain>
    </source>
</reference>
<evidence type="ECO:0000313" key="2">
    <source>
        <dbReference type="Proteomes" id="UP000505355"/>
    </source>
</evidence>
<accession>A0A7D4UBS0</accession>
<protein>
    <recommendedName>
        <fullName evidence="3">Zona occludens toxin N-terminal domain-containing protein</fullName>
    </recommendedName>
</protein>
<evidence type="ECO:0000313" key="1">
    <source>
        <dbReference type="EMBL" id="QKJ28439.1"/>
    </source>
</evidence>
<sequence>MSGTREHMALLVAGRKHTGKSTKLADVAKSYDANKKVLIIDVNGSPAYSAIHEIAVNDIPRWTKPGKAKIYGTPTKDTLNLVSKHFRNGLVIFEDCTKYIPAIPPPEIKSFLVDHRMHGCDLIFTFHSFRSVPPFFWTMVSGILVLKTLETFESRRNRDLVPNYEGVLAAVKRVNAHKDDYHSEYVATYI</sequence>
<evidence type="ECO:0008006" key="3">
    <source>
        <dbReference type="Google" id="ProtNLM"/>
    </source>
</evidence>
<dbReference type="Proteomes" id="UP000505355">
    <property type="component" value="Chromosome"/>
</dbReference>
<dbReference type="RefSeq" id="WP_173413141.1">
    <property type="nucleotide sequence ID" value="NZ_CP054139.1"/>
</dbReference>
<gene>
    <name evidence="1" type="ORF">HQ865_01240</name>
</gene>
<keyword evidence="2" id="KW-1185">Reference proteome</keyword>
<dbReference type="AlphaFoldDB" id="A0A7D4UBS0"/>
<dbReference type="Gene3D" id="3.40.50.300">
    <property type="entry name" value="P-loop containing nucleotide triphosphate hydrolases"/>
    <property type="match status" value="1"/>
</dbReference>
<dbReference type="InterPro" id="IPR027417">
    <property type="entry name" value="P-loop_NTPase"/>
</dbReference>